<evidence type="ECO:0000256" key="7">
    <source>
        <dbReference type="ARBA" id="ARBA00022679"/>
    </source>
</evidence>
<keyword evidence="7 9" id="KW-0808">Transferase</keyword>
<sequence length="238" mass="26553">MRFLRALLAWLSVPVLCLLGLILCLARPFNPDNTRILGWAVARTGRCLLGLARPLEGYENMPLDRPTVIIANHQHNDDLFLMGDLLPPRTVAIGKASLRWIPFFGQVFWLGGNILIDRKRSSRAVAVIQTTAGAMTRERKSLWIFPEGTRSHGEHLQPFKKGAFHAAIAAKAPITMVCAEAYRPETRGLLGRRRPVRLRVLPPVETHDLCSGDIAELMARCHHEMSQAIHEMGTETSA</sequence>
<comment type="pathway">
    <text evidence="3">Lipid metabolism.</text>
</comment>
<dbReference type="SUPFAM" id="SSF69593">
    <property type="entry name" value="Glycerol-3-phosphate (1)-acyltransferase"/>
    <property type="match status" value="1"/>
</dbReference>
<dbReference type="NCBIfam" id="TIGR00530">
    <property type="entry name" value="AGP_acyltrn"/>
    <property type="match status" value="1"/>
</dbReference>
<dbReference type="InterPro" id="IPR002123">
    <property type="entry name" value="Plipid/glycerol_acylTrfase"/>
</dbReference>
<proteinExistence type="inferred from homology"/>
<dbReference type="Pfam" id="PF01553">
    <property type="entry name" value="Acyltransferase"/>
    <property type="match status" value="1"/>
</dbReference>
<gene>
    <name evidence="11" type="ORF">EZI54_11610</name>
</gene>
<dbReference type="EC" id="2.3.1.51" evidence="5 9"/>
<reference evidence="11 12" key="1">
    <citation type="submission" date="2019-02" db="EMBL/GenBank/DDBJ databases">
        <title>Marinobacter halodurans sp. nov., a marine bacterium isolated from sea tidal flat.</title>
        <authorList>
            <person name="Yoo Y."/>
            <person name="Lee D.W."/>
            <person name="Kim B.S."/>
            <person name="Kim J.-J."/>
        </authorList>
    </citation>
    <scope>NUCLEOTIDE SEQUENCE [LARGE SCALE GENOMIC DNA]</scope>
    <source>
        <strain evidence="11 12">YJ-S3-2</strain>
    </source>
</reference>
<name>A0ABY1ZNW1_9GAMM</name>
<comment type="pathway">
    <text evidence="2">Phospholipid metabolism; CDP-diacylglycerol biosynthesis; CDP-diacylglycerol from sn-glycerol 3-phosphate: step 2/3.</text>
</comment>
<keyword evidence="8 9" id="KW-0012">Acyltransferase</keyword>
<organism evidence="11 12">
    <name type="scientific">Marinobacter halodurans</name>
    <dbReference type="NCBI Taxonomy" id="2528979"/>
    <lineage>
        <taxon>Bacteria</taxon>
        <taxon>Pseudomonadati</taxon>
        <taxon>Pseudomonadota</taxon>
        <taxon>Gammaproteobacteria</taxon>
        <taxon>Pseudomonadales</taxon>
        <taxon>Marinobacteraceae</taxon>
        <taxon>Marinobacter</taxon>
    </lineage>
</organism>
<dbReference type="PANTHER" id="PTHR10434:SF11">
    <property type="entry name" value="1-ACYL-SN-GLYCEROL-3-PHOSPHATE ACYLTRANSFERASE"/>
    <property type="match status" value="1"/>
</dbReference>
<dbReference type="GO" id="GO:0016746">
    <property type="term" value="F:acyltransferase activity"/>
    <property type="evidence" value="ECO:0007669"/>
    <property type="project" value="UniProtKB-KW"/>
</dbReference>
<evidence type="ECO:0000256" key="8">
    <source>
        <dbReference type="ARBA" id="ARBA00023315"/>
    </source>
</evidence>
<dbReference type="InterPro" id="IPR004552">
    <property type="entry name" value="AGP_acyltrans"/>
</dbReference>
<dbReference type="CDD" id="cd07989">
    <property type="entry name" value="LPLAT_AGPAT-like"/>
    <property type="match status" value="1"/>
</dbReference>
<evidence type="ECO:0000256" key="5">
    <source>
        <dbReference type="ARBA" id="ARBA00013211"/>
    </source>
</evidence>
<comment type="caution">
    <text evidence="11">The sequence shown here is derived from an EMBL/GenBank/DDBJ whole genome shotgun (WGS) entry which is preliminary data.</text>
</comment>
<keyword evidence="9" id="KW-0443">Lipid metabolism</keyword>
<evidence type="ECO:0000259" key="10">
    <source>
        <dbReference type="SMART" id="SM00563"/>
    </source>
</evidence>
<keyword evidence="12" id="KW-1185">Reference proteome</keyword>
<evidence type="ECO:0000256" key="6">
    <source>
        <dbReference type="ARBA" id="ARBA00016139"/>
    </source>
</evidence>
<accession>A0ABY1ZNW1</accession>
<evidence type="ECO:0000256" key="9">
    <source>
        <dbReference type="RuleBase" id="RU361267"/>
    </source>
</evidence>
<dbReference type="RefSeq" id="WP_131482051.1">
    <property type="nucleotide sequence ID" value="NZ_SJDL01000016.1"/>
</dbReference>
<evidence type="ECO:0000313" key="11">
    <source>
        <dbReference type="EMBL" id="TBW55464.1"/>
    </source>
</evidence>
<comment type="domain">
    <text evidence="9">The HXXXXD motif is essential for acyltransferase activity and may constitute the binding site for the phosphate moiety of the glycerol-3-phosphate.</text>
</comment>
<evidence type="ECO:0000313" key="12">
    <source>
        <dbReference type="Proteomes" id="UP000313645"/>
    </source>
</evidence>
<dbReference type="SMART" id="SM00563">
    <property type="entry name" value="PlsC"/>
    <property type="match status" value="1"/>
</dbReference>
<comment type="catalytic activity">
    <reaction evidence="1 9">
        <text>a 1-acyl-sn-glycero-3-phosphate + an acyl-CoA = a 1,2-diacyl-sn-glycero-3-phosphate + CoA</text>
        <dbReference type="Rhea" id="RHEA:19709"/>
        <dbReference type="ChEBI" id="CHEBI:57287"/>
        <dbReference type="ChEBI" id="CHEBI:57970"/>
        <dbReference type="ChEBI" id="CHEBI:58342"/>
        <dbReference type="ChEBI" id="CHEBI:58608"/>
        <dbReference type="EC" id="2.3.1.51"/>
    </reaction>
</comment>
<dbReference type="Proteomes" id="UP000313645">
    <property type="component" value="Unassembled WGS sequence"/>
</dbReference>
<evidence type="ECO:0000256" key="4">
    <source>
        <dbReference type="ARBA" id="ARBA00008655"/>
    </source>
</evidence>
<feature type="domain" description="Phospholipid/glycerol acyltransferase" evidence="10">
    <location>
        <begin position="67"/>
        <end position="182"/>
    </location>
</feature>
<evidence type="ECO:0000256" key="1">
    <source>
        <dbReference type="ARBA" id="ARBA00001141"/>
    </source>
</evidence>
<dbReference type="EMBL" id="SJDL01000016">
    <property type="protein sequence ID" value="TBW55464.1"/>
    <property type="molecule type" value="Genomic_DNA"/>
</dbReference>
<evidence type="ECO:0000256" key="3">
    <source>
        <dbReference type="ARBA" id="ARBA00005189"/>
    </source>
</evidence>
<evidence type="ECO:0000256" key="2">
    <source>
        <dbReference type="ARBA" id="ARBA00004728"/>
    </source>
</evidence>
<comment type="similarity">
    <text evidence="4 9">Belongs to the 1-acyl-sn-glycerol-3-phosphate acyltransferase family.</text>
</comment>
<dbReference type="PANTHER" id="PTHR10434">
    <property type="entry name" value="1-ACYL-SN-GLYCEROL-3-PHOSPHATE ACYLTRANSFERASE"/>
    <property type="match status" value="1"/>
</dbReference>
<protein>
    <recommendedName>
        <fullName evidence="6 9">1-acyl-sn-glycerol-3-phosphate acyltransferase</fullName>
        <ecNumber evidence="5 9">2.3.1.51</ecNumber>
    </recommendedName>
</protein>
<keyword evidence="9" id="KW-1208">Phospholipid metabolism</keyword>
<keyword evidence="9" id="KW-0444">Lipid biosynthesis</keyword>
<keyword evidence="9" id="KW-0594">Phospholipid biosynthesis</keyword>